<keyword evidence="1" id="KW-1133">Transmembrane helix</keyword>
<dbReference type="SUPFAM" id="SSF48695">
    <property type="entry name" value="Multiheme cytochromes"/>
    <property type="match status" value="1"/>
</dbReference>
<dbReference type="InterPro" id="IPR036280">
    <property type="entry name" value="Multihaem_cyt_sf"/>
</dbReference>
<protein>
    <submittedName>
        <fullName evidence="2">Cytochrome c family protein</fullName>
    </submittedName>
</protein>
<accession>A0LHD9</accession>
<dbReference type="Proteomes" id="UP000001784">
    <property type="component" value="Chromosome"/>
</dbReference>
<keyword evidence="1" id="KW-0472">Membrane</keyword>
<dbReference type="eggNOG" id="ENOG5032SEM">
    <property type="taxonomic scope" value="Bacteria"/>
</dbReference>
<gene>
    <name evidence="2" type="ordered locus">Sfum_1148</name>
</gene>
<dbReference type="STRING" id="335543.Sfum_1148"/>
<feature type="transmembrane region" description="Helical" evidence="1">
    <location>
        <begin position="9"/>
        <end position="26"/>
    </location>
</feature>
<dbReference type="InterPro" id="IPR047668">
    <property type="entry name" value="DsrJ"/>
</dbReference>
<dbReference type="NCBIfam" id="NF038038">
    <property type="entry name" value="cytoc_DsrJ"/>
    <property type="match status" value="1"/>
</dbReference>
<evidence type="ECO:0000256" key="1">
    <source>
        <dbReference type="SAM" id="Phobius"/>
    </source>
</evidence>
<dbReference type="KEGG" id="sfu:Sfum_1148"/>
<dbReference type="InParanoid" id="A0LHD9"/>
<dbReference type="HOGENOM" id="CLU_130444_0_0_7"/>
<dbReference type="AlphaFoldDB" id="A0LHD9"/>
<proteinExistence type="predicted"/>
<keyword evidence="1" id="KW-0812">Transmembrane</keyword>
<evidence type="ECO:0000313" key="2">
    <source>
        <dbReference type="EMBL" id="ABK16841.1"/>
    </source>
</evidence>
<dbReference type="EMBL" id="CP000478">
    <property type="protein sequence ID" value="ABK16841.1"/>
    <property type="molecule type" value="Genomic_DNA"/>
</dbReference>
<name>A0LHD9_SYNFM</name>
<organism evidence="2 3">
    <name type="scientific">Syntrophobacter fumaroxidans (strain DSM 10017 / MPOB)</name>
    <dbReference type="NCBI Taxonomy" id="335543"/>
    <lineage>
        <taxon>Bacteria</taxon>
        <taxon>Pseudomonadati</taxon>
        <taxon>Thermodesulfobacteriota</taxon>
        <taxon>Syntrophobacteria</taxon>
        <taxon>Syntrophobacterales</taxon>
        <taxon>Syntrophobacteraceae</taxon>
        <taxon>Syntrophobacter</taxon>
    </lineage>
</organism>
<dbReference type="RefSeq" id="WP_011698012.1">
    <property type="nucleotide sequence ID" value="NC_008554.1"/>
</dbReference>
<sequence length="137" mass="15884" precursor="true">MKMYNAKPILAGLIIFVCMATFPLWYNMGKAAPPPQPKIDTVVIERMPEKKCLLSKEEMRPQHMQILNDWRTQVVRNGIRVYTAPDGKQYTMSLQNECMRCHSNKTQFCDQCHTYAGLELNATPYCWTCHIAPKENK</sequence>
<keyword evidence="3" id="KW-1185">Reference proteome</keyword>
<reference evidence="2 3" key="1">
    <citation type="submission" date="2006-10" db="EMBL/GenBank/DDBJ databases">
        <title>Complete sequence of Syntrophobacter fumaroxidans MPOB.</title>
        <authorList>
            <consortium name="US DOE Joint Genome Institute"/>
            <person name="Copeland A."/>
            <person name="Lucas S."/>
            <person name="Lapidus A."/>
            <person name="Barry K."/>
            <person name="Detter J.C."/>
            <person name="Glavina del Rio T."/>
            <person name="Hammon N."/>
            <person name="Israni S."/>
            <person name="Pitluck S."/>
            <person name="Goltsman E.G."/>
            <person name="Martinez M."/>
            <person name="Schmutz J."/>
            <person name="Larimer F."/>
            <person name="Land M."/>
            <person name="Hauser L."/>
            <person name="Kyrpides N."/>
            <person name="Kim E."/>
            <person name="Boone D.R."/>
            <person name="Brockman F."/>
            <person name="Culley D."/>
            <person name="Ferry J."/>
            <person name="Gunsalus R."/>
            <person name="McInerney M.J."/>
            <person name="Morrison M."/>
            <person name="Plugge C."/>
            <person name="Rohlin L."/>
            <person name="Scholten J."/>
            <person name="Sieber J."/>
            <person name="Stams A.J.M."/>
            <person name="Worm P."/>
            <person name="Henstra A.M."/>
            <person name="Richardson P."/>
        </authorList>
    </citation>
    <scope>NUCLEOTIDE SEQUENCE [LARGE SCALE GENOMIC DNA]</scope>
    <source>
        <strain evidence="3">DSM 10017 / MPOB</strain>
    </source>
</reference>
<dbReference type="OrthoDB" id="9790557at2"/>
<evidence type="ECO:0000313" key="3">
    <source>
        <dbReference type="Proteomes" id="UP000001784"/>
    </source>
</evidence>